<evidence type="ECO:0000256" key="4">
    <source>
        <dbReference type="ARBA" id="ARBA00022519"/>
    </source>
</evidence>
<organism evidence="11 12">
    <name type="scientific">Luteolibacter luteus</name>
    <dbReference type="NCBI Taxonomy" id="2728835"/>
    <lineage>
        <taxon>Bacteria</taxon>
        <taxon>Pseudomonadati</taxon>
        <taxon>Verrucomicrobiota</taxon>
        <taxon>Verrucomicrobiia</taxon>
        <taxon>Verrucomicrobiales</taxon>
        <taxon>Verrucomicrobiaceae</taxon>
        <taxon>Luteolibacter</taxon>
    </lineage>
</organism>
<evidence type="ECO:0000256" key="2">
    <source>
        <dbReference type="ARBA" id="ARBA00022448"/>
    </source>
</evidence>
<protein>
    <submittedName>
        <fullName evidence="11">Branched-chain amino acid ABC transporter permease</fullName>
    </submittedName>
</protein>
<dbReference type="GO" id="GO:0005304">
    <property type="term" value="F:L-valine transmembrane transporter activity"/>
    <property type="evidence" value="ECO:0007669"/>
    <property type="project" value="TreeGrafter"/>
</dbReference>
<keyword evidence="7 10" id="KW-1133">Transmembrane helix</keyword>
<evidence type="ECO:0000256" key="8">
    <source>
        <dbReference type="ARBA" id="ARBA00023136"/>
    </source>
</evidence>
<dbReference type="InterPro" id="IPR001851">
    <property type="entry name" value="ABC_transp_permease"/>
</dbReference>
<dbReference type="GO" id="GO:0015192">
    <property type="term" value="F:L-phenylalanine transmembrane transporter activity"/>
    <property type="evidence" value="ECO:0007669"/>
    <property type="project" value="TreeGrafter"/>
</dbReference>
<evidence type="ECO:0000256" key="10">
    <source>
        <dbReference type="SAM" id="Phobius"/>
    </source>
</evidence>
<dbReference type="AlphaFoldDB" id="A0A858RFM9"/>
<evidence type="ECO:0000313" key="11">
    <source>
        <dbReference type="EMBL" id="QJE95358.1"/>
    </source>
</evidence>
<comment type="similarity">
    <text evidence="9">Belongs to the binding-protein-dependent transport system permease family. LivHM subfamily.</text>
</comment>
<evidence type="ECO:0000256" key="3">
    <source>
        <dbReference type="ARBA" id="ARBA00022475"/>
    </source>
</evidence>
<dbReference type="Proteomes" id="UP000501812">
    <property type="component" value="Chromosome"/>
</dbReference>
<dbReference type="GO" id="GO:0015808">
    <property type="term" value="P:L-alanine transport"/>
    <property type="evidence" value="ECO:0007669"/>
    <property type="project" value="TreeGrafter"/>
</dbReference>
<dbReference type="PANTHER" id="PTHR11795">
    <property type="entry name" value="BRANCHED-CHAIN AMINO ACID TRANSPORT SYSTEM PERMEASE PROTEIN LIVH"/>
    <property type="match status" value="1"/>
</dbReference>
<dbReference type="PANTHER" id="PTHR11795:SF371">
    <property type="entry name" value="HIGH-AFFINITY BRANCHED-CHAIN AMINO ACID TRANSPORT SYSTEM PERMEASE PROTEIN LIVH"/>
    <property type="match status" value="1"/>
</dbReference>
<dbReference type="GO" id="GO:1903806">
    <property type="term" value="P:L-isoleucine import across plasma membrane"/>
    <property type="evidence" value="ECO:0007669"/>
    <property type="project" value="TreeGrafter"/>
</dbReference>
<dbReference type="GO" id="GO:0015188">
    <property type="term" value="F:L-isoleucine transmembrane transporter activity"/>
    <property type="evidence" value="ECO:0007669"/>
    <property type="project" value="TreeGrafter"/>
</dbReference>
<dbReference type="GO" id="GO:0042941">
    <property type="term" value="P:D-alanine transmembrane transport"/>
    <property type="evidence" value="ECO:0007669"/>
    <property type="project" value="TreeGrafter"/>
</dbReference>
<dbReference type="EMBL" id="CP051774">
    <property type="protein sequence ID" value="QJE95358.1"/>
    <property type="molecule type" value="Genomic_DNA"/>
</dbReference>
<gene>
    <name evidence="11" type="ORF">HHL09_06050</name>
</gene>
<evidence type="ECO:0000256" key="7">
    <source>
        <dbReference type="ARBA" id="ARBA00022989"/>
    </source>
</evidence>
<evidence type="ECO:0000256" key="9">
    <source>
        <dbReference type="ARBA" id="ARBA00037998"/>
    </source>
</evidence>
<keyword evidence="6" id="KW-0029">Amino-acid transport</keyword>
<reference evidence="11 12" key="1">
    <citation type="submission" date="2020-04" db="EMBL/GenBank/DDBJ databases">
        <title>Luteolibacter sp. G-1-1-1 isolated from soil.</title>
        <authorList>
            <person name="Dahal R.H."/>
        </authorList>
    </citation>
    <scope>NUCLEOTIDE SEQUENCE [LARGE SCALE GENOMIC DNA]</scope>
    <source>
        <strain evidence="11 12">G-1-1-1</strain>
    </source>
</reference>
<evidence type="ECO:0000256" key="1">
    <source>
        <dbReference type="ARBA" id="ARBA00004651"/>
    </source>
</evidence>
<feature type="transmembrane region" description="Helical" evidence="10">
    <location>
        <begin position="12"/>
        <end position="35"/>
    </location>
</feature>
<feature type="transmembrane region" description="Helical" evidence="10">
    <location>
        <begin position="237"/>
        <end position="260"/>
    </location>
</feature>
<dbReference type="GO" id="GO:0015190">
    <property type="term" value="F:L-leucine transmembrane transporter activity"/>
    <property type="evidence" value="ECO:0007669"/>
    <property type="project" value="TreeGrafter"/>
</dbReference>
<keyword evidence="3" id="KW-1003">Cell membrane</keyword>
<accession>A0A858RFM9</accession>
<dbReference type="InterPro" id="IPR052157">
    <property type="entry name" value="BCAA_transport_permease"/>
</dbReference>
<feature type="transmembrane region" description="Helical" evidence="10">
    <location>
        <begin position="42"/>
        <end position="62"/>
    </location>
</feature>
<name>A0A858RFM9_9BACT</name>
<keyword evidence="5 10" id="KW-0812">Transmembrane</keyword>
<evidence type="ECO:0000313" key="12">
    <source>
        <dbReference type="Proteomes" id="UP000501812"/>
    </source>
</evidence>
<evidence type="ECO:0000256" key="6">
    <source>
        <dbReference type="ARBA" id="ARBA00022970"/>
    </source>
</evidence>
<keyword evidence="2" id="KW-0813">Transport</keyword>
<dbReference type="Pfam" id="PF02653">
    <property type="entry name" value="BPD_transp_2"/>
    <property type="match status" value="1"/>
</dbReference>
<dbReference type="GO" id="GO:0005886">
    <property type="term" value="C:plasma membrane"/>
    <property type="evidence" value="ECO:0007669"/>
    <property type="project" value="UniProtKB-SubCell"/>
</dbReference>
<feature type="transmembrane region" description="Helical" evidence="10">
    <location>
        <begin position="68"/>
        <end position="92"/>
    </location>
</feature>
<evidence type="ECO:0000256" key="5">
    <source>
        <dbReference type="ARBA" id="ARBA00022692"/>
    </source>
</evidence>
<dbReference type="RefSeq" id="WP_169453672.1">
    <property type="nucleotide sequence ID" value="NZ_CP051774.1"/>
</dbReference>
<comment type="subcellular location">
    <subcellularLocation>
        <location evidence="1">Cell membrane</location>
        <topology evidence="1">Multi-pass membrane protein</topology>
    </subcellularLocation>
</comment>
<keyword evidence="8 10" id="KW-0472">Membrane</keyword>
<keyword evidence="12" id="KW-1185">Reference proteome</keyword>
<feature type="transmembrane region" description="Helical" evidence="10">
    <location>
        <begin position="272"/>
        <end position="293"/>
    </location>
</feature>
<sequence>MDQFLQQLLNGLFQGSIYALIALGYTMVYGVLRFINFAHGDVFMLGAFTALGLHKALGSAVASMPWPVALVVVLVASMAVCALLGILIEALAYRRLRHGPRLNVLITAIGVSLFIEYSAQLLFGATQRPFPELIPRTAIASTGNLTISVAQVVVLLITVALLIALRFIVMKTKMGLAMRALSLNPTASTLMGVNNSVVISFTFGLGSALAAAGGVLYASLYPSIEPFMGIQPGLKAFVAAVLGGIGNIPGAALGGLIIGITETLVKGYSQEIGIPSGYSEGVAFVILILILIFKPSGLLGKVEREKV</sequence>
<dbReference type="CDD" id="cd06582">
    <property type="entry name" value="TM_PBP1_LivH_like"/>
    <property type="match status" value="1"/>
</dbReference>
<keyword evidence="4" id="KW-0997">Cell inner membrane</keyword>
<dbReference type="KEGG" id="luo:HHL09_06050"/>
<feature type="transmembrane region" description="Helical" evidence="10">
    <location>
        <begin position="190"/>
        <end position="217"/>
    </location>
</feature>
<feature type="transmembrane region" description="Helical" evidence="10">
    <location>
        <begin position="145"/>
        <end position="169"/>
    </location>
</feature>
<feature type="transmembrane region" description="Helical" evidence="10">
    <location>
        <begin position="104"/>
        <end position="125"/>
    </location>
</feature>
<proteinExistence type="inferred from homology"/>